<dbReference type="Proteomes" id="UP000072933">
    <property type="component" value="Unassembled WGS sequence"/>
</dbReference>
<dbReference type="PROSITE" id="PS51257">
    <property type="entry name" value="PROKAR_LIPOPROTEIN"/>
    <property type="match status" value="1"/>
</dbReference>
<evidence type="ECO:0008006" key="3">
    <source>
        <dbReference type="Google" id="ProtNLM"/>
    </source>
</evidence>
<evidence type="ECO:0000313" key="2">
    <source>
        <dbReference type="Proteomes" id="UP000072933"/>
    </source>
</evidence>
<proteinExistence type="predicted"/>
<sequence length="219" mass="25357">MNRIKKLMMRILGGVMIVGLTGCNKEVEIRTELAPMYEVLDQQSIENFDILSIEDSLRIYGMKSAKAFKTDLAMSSDGQFEGMSYDLSVSETEGYPTTYIDGNLKINTTSEVLSDRKMMFEEFHFSEDYFNSLELVEAFDHPSTYMKDMSYQEKFLSTYTKSLIGTYGLTSPTATKIEVSKRRHDEKTFSYILTYYLYDGSDIEIIRVFKFVMEDMEDE</sequence>
<name>A0A116NT88_STRSU</name>
<evidence type="ECO:0000313" key="1">
    <source>
        <dbReference type="EMBL" id="CYW20187.1"/>
    </source>
</evidence>
<reference evidence="1 2" key="1">
    <citation type="submission" date="2016-02" db="EMBL/GenBank/DDBJ databases">
        <authorList>
            <consortium name="Pathogen Informatics"/>
        </authorList>
    </citation>
    <scope>NUCLEOTIDE SEQUENCE [LARGE SCALE GENOMIC DNA]</scope>
    <source>
        <strain evidence="1 2">LSS8</strain>
    </source>
</reference>
<gene>
    <name evidence="1" type="ORF">ERS132370_02054</name>
</gene>
<dbReference type="EMBL" id="FIID01000031">
    <property type="protein sequence ID" value="CYW20187.1"/>
    <property type="molecule type" value="Genomic_DNA"/>
</dbReference>
<organism evidence="1 2">
    <name type="scientific">Streptococcus suis</name>
    <dbReference type="NCBI Taxonomy" id="1307"/>
    <lineage>
        <taxon>Bacteria</taxon>
        <taxon>Bacillati</taxon>
        <taxon>Bacillota</taxon>
        <taxon>Bacilli</taxon>
        <taxon>Lactobacillales</taxon>
        <taxon>Streptococcaceae</taxon>
        <taxon>Streptococcus</taxon>
    </lineage>
</organism>
<dbReference type="AlphaFoldDB" id="A0A116NT88"/>
<protein>
    <recommendedName>
        <fullName evidence="3">Lipoprotein</fullName>
    </recommendedName>
</protein>
<accession>A0A116NT88</accession>